<dbReference type="Proteomes" id="UP000663860">
    <property type="component" value="Unassembled WGS sequence"/>
</dbReference>
<keyword evidence="1" id="KW-0694">RNA-binding</keyword>
<feature type="domain" description="RRM" evidence="2">
    <location>
        <begin position="535"/>
        <end position="617"/>
    </location>
</feature>
<dbReference type="InterPro" id="IPR035979">
    <property type="entry name" value="RBD_domain_sf"/>
</dbReference>
<proteinExistence type="predicted"/>
<dbReference type="GO" id="GO:0003723">
    <property type="term" value="F:RNA binding"/>
    <property type="evidence" value="ECO:0007669"/>
    <property type="project" value="UniProtKB-UniRule"/>
</dbReference>
<dbReference type="Pfam" id="PF00076">
    <property type="entry name" value="RRM_1"/>
    <property type="match status" value="1"/>
</dbReference>
<reference evidence="5" key="1">
    <citation type="submission" date="2021-02" db="EMBL/GenBank/DDBJ databases">
        <authorList>
            <person name="Nowell W R."/>
        </authorList>
    </citation>
    <scope>NUCLEOTIDE SEQUENCE</scope>
</reference>
<dbReference type="PROSITE" id="PS50102">
    <property type="entry name" value="RRM"/>
    <property type="match status" value="1"/>
</dbReference>
<protein>
    <recommendedName>
        <fullName evidence="7">RRM domain-containing protein</fullName>
    </recommendedName>
</protein>
<dbReference type="InterPro" id="IPR012677">
    <property type="entry name" value="Nucleotide-bd_a/b_plait_sf"/>
</dbReference>
<dbReference type="GO" id="GO:0010468">
    <property type="term" value="P:regulation of gene expression"/>
    <property type="evidence" value="ECO:0007669"/>
    <property type="project" value="TreeGrafter"/>
</dbReference>
<dbReference type="PANTHER" id="PTHR10694:SF7">
    <property type="entry name" value="[HISTONE H3]-TRIMETHYL-L-LYSINE(9) DEMETHYLASE"/>
    <property type="match status" value="1"/>
</dbReference>
<evidence type="ECO:0000313" key="5">
    <source>
        <dbReference type="EMBL" id="CAF0811818.1"/>
    </source>
</evidence>
<dbReference type="GO" id="GO:0000785">
    <property type="term" value="C:chromatin"/>
    <property type="evidence" value="ECO:0007669"/>
    <property type="project" value="TreeGrafter"/>
</dbReference>
<accession>A0A813TJ82</accession>
<dbReference type="Pfam" id="PF02373">
    <property type="entry name" value="JmjC"/>
    <property type="match status" value="1"/>
</dbReference>
<evidence type="ECO:0000259" key="2">
    <source>
        <dbReference type="PROSITE" id="PS50102"/>
    </source>
</evidence>
<organism evidence="5 6">
    <name type="scientific">Adineta steineri</name>
    <dbReference type="NCBI Taxonomy" id="433720"/>
    <lineage>
        <taxon>Eukaryota</taxon>
        <taxon>Metazoa</taxon>
        <taxon>Spiralia</taxon>
        <taxon>Gnathifera</taxon>
        <taxon>Rotifera</taxon>
        <taxon>Eurotatoria</taxon>
        <taxon>Bdelloidea</taxon>
        <taxon>Adinetida</taxon>
        <taxon>Adinetidae</taxon>
        <taxon>Adineta</taxon>
    </lineage>
</organism>
<evidence type="ECO:0000256" key="1">
    <source>
        <dbReference type="PROSITE-ProRule" id="PRU00176"/>
    </source>
</evidence>
<dbReference type="GO" id="GO:0051864">
    <property type="term" value="F:histone H3K36 demethylase activity"/>
    <property type="evidence" value="ECO:0007669"/>
    <property type="project" value="TreeGrafter"/>
</dbReference>
<dbReference type="InterPro" id="IPR003349">
    <property type="entry name" value="JmjN"/>
</dbReference>
<dbReference type="SMART" id="SM00558">
    <property type="entry name" value="JmjC"/>
    <property type="match status" value="1"/>
</dbReference>
<dbReference type="Gene3D" id="3.30.70.330">
    <property type="match status" value="1"/>
</dbReference>
<dbReference type="PROSITE" id="PS51184">
    <property type="entry name" value="JMJC"/>
    <property type="match status" value="1"/>
</dbReference>
<dbReference type="SMART" id="SM00360">
    <property type="entry name" value="RRM"/>
    <property type="match status" value="1"/>
</dbReference>
<comment type="caution">
    <text evidence="5">The sequence shown here is derived from an EMBL/GenBank/DDBJ whole genome shotgun (WGS) entry which is preliminary data.</text>
</comment>
<dbReference type="SUPFAM" id="SSF54928">
    <property type="entry name" value="RNA-binding domain, RBD"/>
    <property type="match status" value="1"/>
</dbReference>
<dbReference type="InterPro" id="IPR003347">
    <property type="entry name" value="JmjC_dom"/>
</dbReference>
<dbReference type="PROSITE" id="PS51183">
    <property type="entry name" value="JMJN"/>
    <property type="match status" value="1"/>
</dbReference>
<dbReference type="GO" id="GO:0032454">
    <property type="term" value="F:histone H3K9 demethylase activity"/>
    <property type="evidence" value="ECO:0007669"/>
    <property type="project" value="TreeGrafter"/>
</dbReference>
<evidence type="ECO:0000259" key="3">
    <source>
        <dbReference type="PROSITE" id="PS51183"/>
    </source>
</evidence>
<evidence type="ECO:0000259" key="4">
    <source>
        <dbReference type="PROSITE" id="PS51184"/>
    </source>
</evidence>
<dbReference type="Gene3D" id="2.60.120.650">
    <property type="entry name" value="Cupin"/>
    <property type="match status" value="1"/>
</dbReference>
<name>A0A813TJ82_9BILA</name>
<dbReference type="InterPro" id="IPR000504">
    <property type="entry name" value="RRM_dom"/>
</dbReference>
<evidence type="ECO:0000313" key="6">
    <source>
        <dbReference type="Proteomes" id="UP000663860"/>
    </source>
</evidence>
<dbReference type="AlphaFoldDB" id="A0A813TJ82"/>
<dbReference type="PANTHER" id="PTHR10694">
    <property type="entry name" value="LYSINE-SPECIFIC DEMETHYLASE"/>
    <property type="match status" value="1"/>
</dbReference>
<dbReference type="EMBL" id="CAJNOE010000049">
    <property type="protein sequence ID" value="CAF0811818.1"/>
    <property type="molecule type" value="Genomic_DNA"/>
</dbReference>
<evidence type="ECO:0008006" key="7">
    <source>
        <dbReference type="Google" id="ProtNLM"/>
    </source>
</evidence>
<dbReference type="GO" id="GO:0005634">
    <property type="term" value="C:nucleus"/>
    <property type="evidence" value="ECO:0007669"/>
    <property type="project" value="TreeGrafter"/>
</dbReference>
<gene>
    <name evidence="5" type="ORF">IZO911_LOCUS7505</name>
</gene>
<feature type="domain" description="JmjN" evidence="3">
    <location>
        <begin position="8"/>
        <end position="49"/>
    </location>
</feature>
<dbReference type="CDD" id="cd00590">
    <property type="entry name" value="RRM_SF"/>
    <property type="match status" value="1"/>
</dbReference>
<feature type="domain" description="JmjC" evidence="4">
    <location>
        <begin position="129"/>
        <end position="288"/>
    </location>
</feature>
<sequence>MSIESYDIPTISLHDKELKDLLKYVYKNESLLKENGAIKLIPPKKFKNLLKKTPITVPLRSTIQQVTQIGNDDSIYSIKTNSLNENKEILNENILLNDETFWLLLPNGSNTENISNISIINGQSLFLKRVERDEFDFHDLPFKSLLKLSGKKFCKKYSSTLIKAHGPGAIFPLSANKQNLYQLNYHHEGGIRYWYIIPSEERKKFENVFQESKPSICVEHDEIIINPSFFNKFNIKYKKVTQKANEILILASGILSQSFTQDEILCESIHFGLPSWVFDQFTRNSSLCRCKLSSNSNKDESVDMNLYNDEAIQKYMQKYFQINIHQNKDSELNEAIPFLDNIDEEDFLMDICNQSMQFPQFHNETDFDELFPSEDFPNDILMNNNEPVSLTPEQISNILDIPSSSSSNDRSINEQIYLENNKFSKITNHNEFIMNKNHNQCKIDVKKILHLSNLNKQITKNDLRSYFINSTKVLLKQSRLPPYLNYAFIFHRTNPQAEYNRKRAIKSSQFGSNCQIELVQNFSQLLNENQLNENWNIVVKKIPENVTENDLKKLFINTNEIKYTPAKIAQKLSTNHKILFGHAFLSFTNTEQVDEVMNNAYQYQINNQPLILSYYNKKES</sequence>